<name>A0A059D193_EUCGR</name>
<dbReference type="EMBL" id="KK198754">
    <property type="protein sequence ID" value="KCW84488.1"/>
    <property type="molecule type" value="Genomic_DNA"/>
</dbReference>
<evidence type="ECO:0000313" key="1">
    <source>
        <dbReference type="EMBL" id="KCW84488.1"/>
    </source>
</evidence>
<protein>
    <submittedName>
        <fullName evidence="1">Uncharacterized protein</fullName>
    </submittedName>
</protein>
<accession>A0A059D193</accession>
<dbReference type="Gramene" id="KCW84488">
    <property type="protein sequence ID" value="KCW84488"/>
    <property type="gene ID" value="EUGRSUZ_B01319"/>
</dbReference>
<reference evidence="1" key="1">
    <citation type="submission" date="2013-07" db="EMBL/GenBank/DDBJ databases">
        <title>The genome of Eucalyptus grandis.</title>
        <authorList>
            <person name="Schmutz J."/>
            <person name="Hayes R."/>
            <person name="Myburg A."/>
            <person name="Tuskan G."/>
            <person name="Grattapaglia D."/>
            <person name="Rokhsar D.S."/>
        </authorList>
    </citation>
    <scope>NUCLEOTIDE SEQUENCE</scope>
    <source>
        <tissue evidence="1">Leaf extractions</tissue>
    </source>
</reference>
<dbReference type="AlphaFoldDB" id="A0A059D193"/>
<dbReference type="InParanoid" id="A0A059D193"/>
<proteinExistence type="predicted"/>
<gene>
    <name evidence="1" type="ORF">EUGRSUZ_B01319</name>
</gene>
<sequence>MACPCYRSPCHLIVKLVRSETVLSQVWSMFRGFVLRWLEIIRLSYLADFTLATDSISFLSNNHSSGENSIDLLVSRHWVIVEEHAFLFLFTTSWNISYYSFGTSFWPRLSLFKTGLADSIGLIGYGSDRRLRSAPQDGS</sequence>
<organism evidence="1">
    <name type="scientific">Eucalyptus grandis</name>
    <name type="common">Flooded gum</name>
    <dbReference type="NCBI Taxonomy" id="71139"/>
    <lineage>
        <taxon>Eukaryota</taxon>
        <taxon>Viridiplantae</taxon>
        <taxon>Streptophyta</taxon>
        <taxon>Embryophyta</taxon>
        <taxon>Tracheophyta</taxon>
        <taxon>Spermatophyta</taxon>
        <taxon>Magnoliopsida</taxon>
        <taxon>eudicotyledons</taxon>
        <taxon>Gunneridae</taxon>
        <taxon>Pentapetalae</taxon>
        <taxon>rosids</taxon>
        <taxon>malvids</taxon>
        <taxon>Myrtales</taxon>
        <taxon>Myrtaceae</taxon>
        <taxon>Myrtoideae</taxon>
        <taxon>Eucalypteae</taxon>
        <taxon>Eucalyptus</taxon>
    </lineage>
</organism>